<name>A0AAD3P9D6_NEPGR</name>
<dbReference type="EMBL" id="BSYO01000002">
    <property type="protein sequence ID" value="GMH00112.1"/>
    <property type="molecule type" value="Genomic_DNA"/>
</dbReference>
<dbReference type="AlphaFoldDB" id="A0AAD3P9D6"/>
<reference evidence="1" key="1">
    <citation type="submission" date="2023-05" db="EMBL/GenBank/DDBJ databases">
        <title>Nepenthes gracilis genome sequencing.</title>
        <authorList>
            <person name="Fukushima K."/>
        </authorList>
    </citation>
    <scope>NUCLEOTIDE SEQUENCE</scope>
    <source>
        <strain evidence="1">SING2019-196</strain>
    </source>
</reference>
<accession>A0AAD3P9D6</accession>
<evidence type="ECO:0000313" key="1">
    <source>
        <dbReference type="EMBL" id="GMH00112.1"/>
    </source>
</evidence>
<protein>
    <submittedName>
        <fullName evidence="1">Uncharacterized protein</fullName>
    </submittedName>
</protein>
<sequence>MDLTQLLNIYADMIIYRSVFSSFTSSKQTKKLINGDSPNLRVDASSLNSLFEAELILFYRQPLPQFVRLFQ</sequence>
<dbReference type="Proteomes" id="UP001279734">
    <property type="component" value="Unassembled WGS sequence"/>
</dbReference>
<organism evidence="1 2">
    <name type="scientific">Nepenthes gracilis</name>
    <name type="common">Slender pitcher plant</name>
    <dbReference type="NCBI Taxonomy" id="150966"/>
    <lineage>
        <taxon>Eukaryota</taxon>
        <taxon>Viridiplantae</taxon>
        <taxon>Streptophyta</taxon>
        <taxon>Embryophyta</taxon>
        <taxon>Tracheophyta</taxon>
        <taxon>Spermatophyta</taxon>
        <taxon>Magnoliopsida</taxon>
        <taxon>eudicotyledons</taxon>
        <taxon>Gunneridae</taxon>
        <taxon>Pentapetalae</taxon>
        <taxon>Caryophyllales</taxon>
        <taxon>Nepenthaceae</taxon>
        <taxon>Nepenthes</taxon>
    </lineage>
</organism>
<proteinExistence type="predicted"/>
<comment type="caution">
    <text evidence="1">The sequence shown here is derived from an EMBL/GenBank/DDBJ whole genome shotgun (WGS) entry which is preliminary data.</text>
</comment>
<gene>
    <name evidence="1" type="ORF">Nepgr_001951</name>
</gene>
<evidence type="ECO:0000313" key="2">
    <source>
        <dbReference type="Proteomes" id="UP001279734"/>
    </source>
</evidence>
<keyword evidence="2" id="KW-1185">Reference proteome</keyword>